<comment type="caution">
    <text evidence="2">The sequence shown here is derived from an EMBL/GenBank/DDBJ whole genome shotgun (WGS) entry which is preliminary data.</text>
</comment>
<gene>
    <name evidence="2" type="ORF">S12H4_01671</name>
</gene>
<protein>
    <submittedName>
        <fullName evidence="2">Uncharacterized protein</fullName>
    </submittedName>
</protein>
<accession>X1RJ43</accession>
<sequence>MLNKENDSEASIIRRDSIEYIILIVGLFLTYLASLY</sequence>
<evidence type="ECO:0000256" key="1">
    <source>
        <dbReference type="SAM" id="Phobius"/>
    </source>
</evidence>
<keyword evidence="1" id="KW-0812">Transmembrane</keyword>
<organism evidence="2">
    <name type="scientific">marine sediment metagenome</name>
    <dbReference type="NCBI Taxonomy" id="412755"/>
    <lineage>
        <taxon>unclassified sequences</taxon>
        <taxon>metagenomes</taxon>
        <taxon>ecological metagenomes</taxon>
    </lineage>
</organism>
<feature type="non-terminal residue" evidence="2">
    <location>
        <position position="36"/>
    </location>
</feature>
<keyword evidence="1" id="KW-1133">Transmembrane helix</keyword>
<feature type="transmembrane region" description="Helical" evidence="1">
    <location>
        <begin position="18"/>
        <end position="35"/>
    </location>
</feature>
<evidence type="ECO:0000313" key="2">
    <source>
        <dbReference type="EMBL" id="GAI63190.1"/>
    </source>
</evidence>
<proteinExistence type="predicted"/>
<name>X1RJ43_9ZZZZ</name>
<dbReference type="EMBL" id="BARW01000353">
    <property type="protein sequence ID" value="GAI63190.1"/>
    <property type="molecule type" value="Genomic_DNA"/>
</dbReference>
<dbReference type="AlphaFoldDB" id="X1RJ43"/>
<keyword evidence="1" id="KW-0472">Membrane</keyword>
<reference evidence="2" key="1">
    <citation type="journal article" date="2014" name="Front. Microbiol.">
        <title>High frequency of phylogenetically diverse reductive dehalogenase-homologous genes in deep subseafloor sedimentary metagenomes.</title>
        <authorList>
            <person name="Kawai M."/>
            <person name="Futagami T."/>
            <person name="Toyoda A."/>
            <person name="Takaki Y."/>
            <person name="Nishi S."/>
            <person name="Hori S."/>
            <person name="Arai W."/>
            <person name="Tsubouchi T."/>
            <person name="Morono Y."/>
            <person name="Uchiyama I."/>
            <person name="Ito T."/>
            <person name="Fujiyama A."/>
            <person name="Inagaki F."/>
            <person name="Takami H."/>
        </authorList>
    </citation>
    <scope>NUCLEOTIDE SEQUENCE</scope>
    <source>
        <strain evidence="2">Expedition CK06-06</strain>
    </source>
</reference>